<dbReference type="GO" id="GO:0003924">
    <property type="term" value="F:GTPase activity"/>
    <property type="evidence" value="ECO:0007669"/>
    <property type="project" value="InterPro"/>
</dbReference>
<feature type="domain" description="SRP54-type proteins GTP-binding" evidence="12">
    <location>
        <begin position="296"/>
        <end position="309"/>
    </location>
</feature>
<keyword evidence="9" id="KW-0687">Ribonucleoprotein</keyword>
<evidence type="ECO:0000256" key="1">
    <source>
        <dbReference type="ARBA" id="ARBA00004496"/>
    </source>
</evidence>
<dbReference type="Gene3D" id="1.10.260.30">
    <property type="entry name" value="Signal recognition particle, SRP54 subunit, M-domain"/>
    <property type="match status" value="1"/>
</dbReference>
<evidence type="ECO:0000256" key="5">
    <source>
        <dbReference type="ARBA" id="ARBA00022801"/>
    </source>
</evidence>
<dbReference type="SUPFAM" id="SSF47446">
    <property type="entry name" value="Signal peptide-binding domain"/>
    <property type="match status" value="1"/>
</dbReference>
<keyword evidence="8" id="KW-0733">Signal recognition particle</keyword>
<proteinExistence type="inferred from homology"/>
<dbReference type="SUPFAM" id="SSF52540">
    <property type="entry name" value="P-loop containing nucleoside triphosphate hydrolases"/>
    <property type="match status" value="1"/>
</dbReference>
<dbReference type="Gene3D" id="3.40.50.300">
    <property type="entry name" value="P-loop containing nucleotide triphosphate hydrolases"/>
    <property type="match status" value="1"/>
</dbReference>
<dbReference type="InterPro" id="IPR042101">
    <property type="entry name" value="SRP54_N_sf"/>
</dbReference>
<dbReference type="Pfam" id="PF02978">
    <property type="entry name" value="SRP_SPB"/>
    <property type="match status" value="1"/>
</dbReference>
<dbReference type="Gene3D" id="1.20.120.140">
    <property type="entry name" value="Signal recognition particle SRP54, nucleotide-binding domain"/>
    <property type="match status" value="1"/>
</dbReference>
<dbReference type="PROSITE" id="PS00300">
    <property type="entry name" value="SRP54"/>
    <property type="match status" value="1"/>
</dbReference>
<dbReference type="Pfam" id="PF02881">
    <property type="entry name" value="SRP54_N"/>
    <property type="match status" value="1"/>
</dbReference>
<dbReference type="PANTHER" id="PTHR11564:SF5">
    <property type="entry name" value="SIGNAL RECOGNITION PARTICLE SUBUNIT SRP54"/>
    <property type="match status" value="1"/>
</dbReference>
<evidence type="ECO:0000256" key="7">
    <source>
        <dbReference type="ARBA" id="ARBA00023134"/>
    </source>
</evidence>
<organism evidence="13 14">
    <name type="scientific">Skeletonema marinoi</name>
    <dbReference type="NCBI Taxonomy" id="267567"/>
    <lineage>
        <taxon>Eukaryota</taxon>
        <taxon>Sar</taxon>
        <taxon>Stramenopiles</taxon>
        <taxon>Ochrophyta</taxon>
        <taxon>Bacillariophyta</taxon>
        <taxon>Coscinodiscophyceae</taxon>
        <taxon>Thalassiosirophycidae</taxon>
        <taxon>Thalassiosirales</taxon>
        <taxon>Skeletonemataceae</taxon>
        <taxon>Skeletonema</taxon>
        <taxon>Skeletonema marinoi-dohrnii complex</taxon>
    </lineage>
</organism>
<comment type="similarity">
    <text evidence="2">Belongs to the GTP-binding SRP family. SRP54 subfamily.</text>
</comment>
<dbReference type="InterPro" id="IPR022941">
    <property type="entry name" value="SRP54"/>
</dbReference>
<keyword evidence="14" id="KW-1185">Reference proteome</keyword>
<reference evidence="13" key="1">
    <citation type="submission" date="2023-06" db="EMBL/GenBank/DDBJ databases">
        <title>Survivors Of The Sea: Transcriptome response of Skeletonema marinoi to long-term dormancy.</title>
        <authorList>
            <person name="Pinder M.I.M."/>
            <person name="Kourtchenko O."/>
            <person name="Robertson E.K."/>
            <person name="Larsson T."/>
            <person name="Maumus F."/>
            <person name="Osuna-Cruz C.M."/>
            <person name="Vancaester E."/>
            <person name="Stenow R."/>
            <person name="Vandepoele K."/>
            <person name="Ploug H."/>
            <person name="Bruchert V."/>
            <person name="Godhe A."/>
            <person name="Topel M."/>
        </authorList>
    </citation>
    <scope>NUCLEOTIDE SEQUENCE</scope>
    <source>
        <strain evidence="13">R05AC</strain>
    </source>
</reference>
<dbReference type="GO" id="GO:0008312">
    <property type="term" value="F:7S RNA binding"/>
    <property type="evidence" value="ECO:0007669"/>
    <property type="project" value="InterPro"/>
</dbReference>
<feature type="non-terminal residue" evidence="13">
    <location>
        <position position="1"/>
    </location>
</feature>
<dbReference type="GO" id="GO:0005525">
    <property type="term" value="F:GTP binding"/>
    <property type="evidence" value="ECO:0007669"/>
    <property type="project" value="UniProtKB-KW"/>
</dbReference>
<evidence type="ECO:0000256" key="2">
    <source>
        <dbReference type="ARBA" id="ARBA00005450"/>
    </source>
</evidence>
<dbReference type="SMART" id="SM00962">
    <property type="entry name" value="SRP54"/>
    <property type="match status" value="1"/>
</dbReference>
<dbReference type="CDD" id="cd17875">
    <property type="entry name" value="SRP54_G"/>
    <property type="match status" value="1"/>
</dbReference>
<sequence length="605" mass="64815">PLWLHSHLTKKSVLAELGGKLRSTLQKLQSPSSDPLTTESLNALLADITRALIESDVNVKLVMTLRSNIQKRVGDAVADAADSTNANAAANVNRMVQKAVVEELTSMLTPSGENGAINKPYNVKRGKPNVILFVGLQGAGKTTSIAKYAHYYQRRGFKTCMVCADTFRAGAFDQLKQNATKLRVPFYGSYTEADPVVIAEEGVDRFIADKYEVIIVDTSGRHRQEEALFDEMQEIAAAVQPDNTIFVMDATQGQAVYDQALAFHTAVNVGSVIVTKLDGHAKGGGALSAVAATGSPIIFLGSGERFDDLDPFNAKSFVSKLLGFGDIRGLMDEMKSITDDKTQEETRERMAKGKFTLRDMYNQFQSVMKLGPMDKVMGMIPGMPDYLIPKNGDDKSTNRLRTFLYIMDSMSDKELDGKVDMHKKNDPTVEKRIRRIAAGSGTHPIEVKLLLQAHKQFEGMVSKMGKAGMMGKGGQAKQRQMMEQMRKNPQAMMKQLQGNPQAMQMMQSMMGGAGGGGGGMPDMATMMQMMGGGGGGGGLASMMGGMGGGMPGMGGSMPGMGGGGGMPDMNAMAQMMGSMGGGGGGAPPNMNEMMRMMSQMGMGGR</sequence>
<dbReference type="InterPro" id="IPR013822">
    <property type="entry name" value="Signal_recog_particl_SRP54_hlx"/>
</dbReference>
<evidence type="ECO:0000256" key="11">
    <source>
        <dbReference type="ARBA" id="ARBA00048157"/>
    </source>
</evidence>
<dbReference type="InterPro" id="IPR004125">
    <property type="entry name" value="Signal_recog_particle_SRP54_M"/>
</dbReference>
<dbReference type="Proteomes" id="UP001224775">
    <property type="component" value="Unassembled WGS sequence"/>
</dbReference>
<dbReference type="SMART" id="SM00963">
    <property type="entry name" value="SRP54_N"/>
    <property type="match status" value="1"/>
</dbReference>
<dbReference type="FunFam" id="3.40.50.300:FF:000022">
    <property type="entry name" value="Signal recognition particle 54 kDa subunit"/>
    <property type="match status" value="1"/>
</dbReference>
<dbReference type="EMBL" id="JATAAI010000015">
    <property type="protein sequence ID" value="KAK1740609.1"/>
    <property type="molecule type" value="Genomic_DNA"/>
</dbReference>
<name>A0AAD9DC72_9STRA</name>
<dbReference type="InterPro" id="IPR036225">
    <property type="entry name" value="SRP/SRP_N"/>
</dbReference>
<dbReference type="GO" id="GO:0005829">
    <property type="term" value="C:cytosol"/>
    <property type="evidence" value="ECO:0007669"/>
    <property type="project" value="TreeGrafter"/>
</dbReference>
<keyword evidence="3" id="KW-0963">Cytoplasm</keyword>
<evidence type="ECO:0000256" key="8">
    <source>
        <dbReference type="ARBA" id="ARBA00023135"/>
    </source>
</evidence>
<accession>A0AAD9DC72</accession>
<dbReference type="GO" id="GO:0030942">
    <property type="term" value="F:endoplasmic reticulum signal peptide binding"/>
    <property type="evidence" value="ECO:0007669"/>
    <property type="project" value="TreeGrafter"/>
</dbReference>
<dbReference type="GO" id="GO:0006616">
    <property type="term" value="P:SRP-dependent cotranslational protein targeting to membrane, translocation"/>
    <property type="evidence" value="ECO:0007669"/>
    <property type="project" value="TreeGrafter"/>
</dbReference>
<comment type="catalytic activity">
    <reaction evidence="11">
        <text>GTP + H2O = GDP + phosphate + H(+)</text>
        <dbReference type="Rhea" id="RHEA:19669"/>
        <dbReference type="ChEBI" id="CHEBI:15377"/>
        <dbReference type="ChEBI" id="CHEBI:15378"/>
        <dbReference type="ChEBI" id="CHEBI:37565"/>
        <dbReference type="ChEBI" id="CHEBI:43474"/>
        <dbReference type="ChEBI" id="CHEBI:58189"/>
        <dbReference type="EC" id="3.6.5.4"/>
    </reaction>
    <physiologicalReaction direction="left-to-right" evidence="11">
        <dbReference type="Rhea" id="RHEA:19670"/>
    </physiologicalReaction>
</comment>
<evidence type="ECO:0000259" key="12">
    <source>
        <dbReference type="PROSITE" id="PS00300"/>
    </source>
</evidence>
<dbReference type="PANTHER" id="PTHR11564">
    <property type="entry name" value="SIGNAL RECOGNITION PARTICLE 54K PROTEIN SRP54"/>
    <property type="match status" value="1"/>
</dbReference>
<dbReference type="InterPro" id="IPR036891">
    <property type="entry name" value="Signal_recog_part_SRP54_M_sf"/>
</dbReference>
<evidence type="ECO:0000256" key="6">
    <source>
        <dbReference type="ARBA" id="ARBA00022884"/>
    </source>
</evidence>
<dbReference type="InterPro" id="IPR003593">
    <property type="entry name" value="AAA+_ATPase"/>
</dbReference>
<dbReference type="InterPro" id="IPR000897">
    <property type="entry name" value="SRP54_GTPase_dom"/>
</dbReference>
<comment type="subcellular location">
    <subcellularLocation>
        <location evidence="1">Cytoplasm</location>
    </subcellularLocation>
</comment>
<dbReference type="SMART" id="SM00382">
    <property type="entry name" value="AAA"/>
    <property type="match status" value="1"/>
</dbReference>
<evidence type="ECO:0000256" key="3">
    <source>
        <dbReference type="ARBA" id="ARBA00022490"/>
    </source>
</evidence>
<evidence type="ECO:0000313" key="13">
    <source>
        <dbReference type="EMBL" id="KAK1740609.1"/>
    </source>
</evidence>
<dbReference type="InterPro" id="IPR027417">
    <property type="entry name" value="P-loop_NTPase"/>
</dbReference>
<dbReference type="HAMAP" id="MF_00306">
    <property type="entry name" value="SRP54"/>
    <property type="match status" value="1"/>
</dbReference>
<gene>
    <name evidence="13" type="ORF">QTG54_008704</name>
</gene>
<evidence type="ECO:0000256" key="9">
    <source>
        <dbReference type="ARBA" id="ARBA00023274"/>
    </source>
</evidence>
<dbReference type="Pfam" id="PF00448">
    <property type="entry name" value="SRP54"/>
    <property type="match status" value="1"/>
</dbReference>
<dbReference type="SUPFAM" id="SSF47364">
    <property type="entry name" value="Domain of the SRP/SRP receptor G-proteins"/>
    <property type="match status" value="1"/>
</dbReference>
<evidence type="ECO:0000256" key="10">
    <source>
        <dbReference type="ARBA" id="ARBA00035672"/>
    </source>
</evidence>
<dbReference type="GO" id="GO:0005786">
    <property type="term" value="C:signal recognition particle, endoplasmic reticulum targeting"/>
    <property type="evidence" value="ECO:0007669"/>
    <property type="project" value="UniProtKB-KW"/>
</dbReference>
<dbReference type="AlphaFoldDB" id="A0AAD9DC72"/>
<keyword evidence="6" id="KW-0694">RNA-binding</keyword>
<evidence type="ECO:0000256" key="4">
    <source>
        <dbReference type="ARBA" id="ARBA00022741"/>
    </source>
</evidence>
<keyword evidence="5 13" id="KW-0378">Hydrolase</keyword>
<keyword evidence="7" id="KW-0342">GTP-binding</keyword>
<keyword evidence="4" id="KW-0547">Nucleotide-binding</keyword>
<comment type="caution">
    <text evidence="13">The sequence shown here is derived from an EMBL/GenBank/DDBJ whole genome shotgun (WGS) entry which is preliminary data.</text>
</comment>
<protein>
    <recommendedName>
        <fullName evidence="10">signal-recognition-particle GTPase</fullName>
        <ecNumber evidence="10">3.6.5.4</ecNumber>
    </recommendedName>
</protein>
<dbReference type="EC" id="3.6.5.4" evidence="10"/>
<evidence type="ECO:0000313" key="14">
    <source>
        <dbReference type="Proteomes" id="UP001224775"/>
    </source>
</evidence>